<proteinExistence type="inferred from homology"/>
<dbReference type="AlphaFoldDB" id="A0A7Z8YPN7"/>
<keyword evidence="5" id="KW-0233">DNA recombination</keyword>
<keyword evidence="3" id="KW-0815">Transposition</keyword>
<name>A0A7Z8YPN7_9FLAO</name>
<evidence type="ECO:0000313" key="7">
    <source>
        <dbReference type="EMBL" id="VDH05234.1"/>
    </source>
</evidence>
<evidence type="ECO:0000256" key="5">
    <source>
        <dbReference type="ARBA" id="ARBA00023172"/>
    </source>
</evidence>
<dbReference type="Proteomes" id="UP000270205">
    <property type="component" value="Unassembled WGS sequence"/>
</dbReference>
<comment type="caution">
    <text evidence="7">The sequence shown here is derived from an EMBL/GenBank/DDBJ whole genome shotgun (WGS) entry which is preliminary data.</text>
</comment>
<accession>A0A7Z8YPN7</accession>
<comment type="similarity">
    <text evidence="2">Belongs to the transposase mutator family.</text>
</comment>
<keyword evidence="4" id="KW-0238">DNA-binding</keyword>
<evidence type="ECO:0000313" key="8">
    <source>
        <dbReference type="Proteomes" id="UP000270205"/>
    </source>
</evidence>
<evidence type="ECO:0000256" key="4">
    <source>
        <dbReference type="ARBA" id="ARBA00023125"/>
    </source>
</evidence>
<protein>
    <submittedName>
        <fullName evidence="7">Transposase and inactivated derivatives</fullName>
    </submittedName>
</protein>
<evidence type="ECO:0000256" key="2">
    <source>
        <dbReference type="ARBA" id="ARBA00010961"/>
    </source>
</evidence>
<evidence type="ECO:0000313" key="6">
    <source>
        <dbReference type="EMBL" id="VDH03474.1"/>
    </source>
</evidence>
<dbReference type="RefSeq" id="WP_125150916.1">
    <property type="nucleotide sequence ID" value="NZ_UYIV01000001.1"/>
</dbReference>
<dbReference type="InterPro" id="IPR001207">
    <property type="entry name" value="Transposase_mutator"/>
</dbReference>
<dbReference type="GO" id="GO:0003677">
    <property type="term" value="F:DNA binding"/>
    <property type="evidence" value="ECO:0007669"/>
    <property type="project" value="UniProtKB-KW"/>
</dbReference>
<evidence type="ECO:0000256" key="3">
    <source>
        <dbReference type="ARBA" id="ARBA00022578"/>
    </source>
</evidence>
<dbReference type="Pfam" id="PF00872">
    <property type="entry name" value="Transposase_mut"/>
    <property type="match status" value="1"/>
</dbReference>
<comment type="function">
    <text evidence="1">Required for the transposition of the insertion element.</text>
</comment>
<reference evidence="7 8" key="1">
    <citation type="submission" date="2018-11" db="EMBL/GenBank/DDBJ databases">
        <authorList>
            <consortium name="Pathogen Informatics"/>
        </authorList>
    </citation>
    <scope>NUCLEOTIDE SEQUENCE [LARGE SCALE GENOMIC DNA]</scope>
    <source>
        <strain evidence="7 8">NCTC12929</strain>
    </source>
</reference>
<organism evidence="7 8">
    <name type="scientific">Bergeyella zoohelcum</name>
    <dbReference type="NCBI Taxonomy" id="1015"/>
    <lineage>
        <taxon>Bacteria</taxon>
        <taxon>Pseudomonadati</taxon>
        <taxon>Bacteroidota</taxon>
        <taxon>Flavobacteriia</taxon>
        <taxon>Flavobacteriales</taxon>
        <taxon>Weeksellaceae</taxon>
        <taxon>Bergeyella</taxon>
    </lineage>
</organism>
<dbReference type="EMBL" id="UYIV01000001">
    <property type="protein sequence ID" value="VDH03474.1"/>
    <property type="molecule type" value="Genomic_DNA"/>
</dbReference>
<dbReference type="GO" id="GO:0006313">
    <property type="term" value="P:DNA transposition"/>
    <property type="evidence" value="ECO:0007669"/>
    <property type="project" value="InterPro"/>
</dbReference>
<dbReference type="EMBL" id="UYIV01000001">
    <property type="protein sequence ID" value="VDH05234.1"/>
    <property type="molecule type" value="Genomic_DNA"/>
</dbReference>
<sequence length="324" mass="38630">MSKTNKKCPVCDSNHIIKKGKRNGKQRFQCGDCQANFTIKNIGVKRKNQFIWFRKWIMERQVYKTLSRDSSMSQSTLQNLFKHYLSQVPTLSIKSKTKVHLLIDGTYFSNGLCLILYYDYDIRYVQLYRQTNKEKLRDIKQDLENLKKLNVAVYSVTCDGHKSILGAVKKVFPEVIIQRCLVHIKRQIKNYLSGSPKHFISQQLLCLSKEITHLKTNEQANDWVNRFYQWYVENQYFIEEKSMNEESGFQWFKHKNLHLATYHIINALPNMFAYLQDSEIPYTTNRLEAYFTHLKEKLTLHRGLRFEAKKNFIKWYLYFKNQGG</sequence>
<evidence type="ECO:0000256" key="1">
    <source>
        <dbReference type="ARBA" id="ARBA00002190"/>
    </source>
</evidence>
<gene>
    <name evidence="6" type="ORF">NCTC12929_00860</name>
    <name evidence="7" type="ORF">NCTC12929_01829</name>
</gene>
<dbReference type="GO" id="GO:0004803">
    <property type="term" value="F:transposase activity"/>
    <property type="evidence" value="ECO:0007669"/>
    <property type="project" value="InterPro"/>
</dbReference>